<reference evidence="4 5" key="1">
    <citation type="submission" date="2018-08" db="EMBL/GenBank/DDBJ databases">
        <title>A genome reference for cultivated species of the human gut microbiota.</title>
        <authorList>
            <person name="Zou Y."/>
            <person name="Xue W."/>
            <person name="Luo G."/>
        </authorList>
    </citation>
    <scope>NUCLEOTIDE SEQUENCE [LARGE SCALE GENOMIC DNA]</scope>
    <source>
        <strain evidence="3 4">AM43-2</strain>
        <strain evidence="2 5">AM44-11BH</strain>
    </source>
</reference>
<dbReference type="Proteomes" id="UP000284598">
    <property type="component" value="Unassembled WGS sequence"/>
</dbReference>
<dbReference type="InterPro" id="IPR043770">
    <property type="entry name" value="DUF5716_C"/>
</dbReference>
<dbReference type="EMBL" id="QSFD01000007">
    <property type="protein sequence ID" value="RHA18051.1"/>
    <property type="molecule type" value="Genomic_DNA"/>
</dbReference>
<dbReference type="Pfam" id="PF18980">
    <property type="entry name" value="DUF5716_C"/>
    <property type="match status" value="1"/>
</dbReference>
<dbReference type="AlphaFoldDB" id="A0A413R7H8"/>
<keyword evidence="5" id="KW-1185">Reference proteome</keyword>
<comment type="caution">
    <text evidence="2">The sequence shown here is derived from an EMBL/GenBank/DDBJ whole genome shotgun (WGS) entry which is preliminary data.</text>
</comment>
<accession>A0A413R7H8</accession>
<dbReference type="Gene3D" id="3.30.420.40">
    <property type="match status" value="1"/>
</dbReference>
<evidence type="ECO:0000313" key="2">
    <source>
        <dbReference type="EMBL" id="RHA18051.1"/>
    </source>
</evidence>
<organism evidence="2 5">
    <name type="scientific">Eubacterium ventriosum</name>
    <dbReference type="NCBI Taxonomy" id="39496"/>
    <lineage>
        <taxon>Bacteria</taxon>
        <taxon>Bacillati</taxon>
        <taxon>Bacillota</taxon>
        <taxon>Clostridia</taxon>
        <taxon>Eubacteriales</taxon>
        <taxon>Eubacteriaceae</taxon>
        <taxon>Eubacterium</taxon>
    </lineage>
</organism>
<dbReference type="InterPro" id="IPR043129">
    <property type="entry name" value="ATPase_NBD"/>
</dbReference>
<dbReference type="Proteomes" id="UP000284779">
    <property type="component" value="Unassembled WGS sequence"/>
</dbReference>
<evidence type="ECO:0000313" key="3">
    <source>
        <dbReference type="EMBL" id="RHA53711.1"/>
    </source>
</evidence>
<gene>
    <name evidence="3" type="ORF">DW929_08665</name>
    <name evidence="2" type="ORF">DW944_08265</name>
</gene>
<protein>
    <recommendedName>
        <fullName evidence="1">DUF5716 domain-containing protein</fullName>
    </recommendedName>
</protein>
<dbReference type="EMBL" id="QSFO01000009">
    <property type="protein sequence ID" value="RHA53711.1"/>
    <property type="molecule type" value="Genomic_DNA"/>
</dbReference>
<dbReference type="RefSeq" id="WP_117901178.1">
    <property type="nucleotide sequence ID" value="NZ_CATWJF010000038.1"/>
</dbReference>
<name>A0A413R7H8_9FIRM</name>
<dbReference type="SUPFAM" id="SSF53067">
    <property type="entry name" value="Actin-like ATPase domain"/>
    <property type="match status" value="1"/>
</dbReference>
<evidence type="ECO:0000259" key="1">
    <source>
        <dbReference type="Pfam" id="PF18980"/>
    </source>
</evidence>
<proteinExistence type="predicted"/>
<evidence type="ECO:0000313" key="5">
    <source>
        <dbReference type="Proteomes" id="UP000284779"/>
    </source>
</evidence>
<sequence>MGKGIILGIDFSIDFTQMAVLDDEINPRSISIGTEDNFLIPSVVCYNSELNEWSAGDEAVNKSRLNNSTEYRKLPEILKQNYGEDLTKQIITTYMSYLLKVAVNYSNGKLIKNVLVTLNEVTPEMIELITTAFTNLGYNANDIKIISHSESFVYYVLNQGKDIWINQVYFLNFDRNDFSCRKLNVIKGKQVHVADVTVEDLNDRMTYDSVKNNMDMADEIVADYMEDQLKKNVVSGVFLSGEGFYAEGWAKTLQTICRNRRVFKGNNLIVKGAAYGAKEFFYMKTLKDYIISCKGRTRVRVTMSVKHKERDSMVTLSDIGDYWYQAKSKTECIMEEPTEAVFEIHNIMKHTTEEFRIDLTEFPKRPPKTTRISVDFKYLTENKFQITITDLGFGEFFKSSGMSVTKEIEIG</sequence>
<evidence type="ECO:0000313" key="4">
    <source>
        <dbReference type="Proteomes" id="UP000284598"/>
    </source>
</evidence>
<feature type="domain" description="DUF5716" evidence="1">
    <location>
        <begin position="114"/>
        <end position="410"/>
    </location>
</feature>